<dbReference type="PANTHER" id="PTHR33405:SF17">
    <property type="entry name" value="PROTEIN FLC EXPRESSOR"/>
    <property type="match status" value="1"/>
</dbReference>
<proteinExistence type="inferred from homology"/>
<keyword evidence="4 6" id="KW-0175">Coiled coil</keyword>
<comment type="similarity">
    <text evidence="1">Belongs to the FLX family.</text>
</comment>
<dbReference type="GO" id="GO:0030154">
    <property type="term" value="P:cell differentiation"/>
    <property type="evidence" value="ECO:0007669"/>
    <property type="project" value="UniProtKB-KW"/>
</dbReference>
<name>A0ABD3C387_9LAMI</name>
<dbReference type="InterPro" id="IPR040353">
    <property type="entry name" value="FLX/FLX-like"/>
</dbReference>
<organism evidence="7 8">
    <name type="scientific">Castilleja foliolosa</name>
    <dbReference type="NCBI Taxonomy" id="1961234"/>
    <lineage>
        <taxon>Eukaryota</taxon>
        <taxon>Viridiplantae</taxon>
        <taxon>Streptophyta</taxon>
        <taxon>Embryophyta</taxon>
        <taxon>Tracheophyta</taxon>
        <taxon>Spermatophyta</taxon>
        <taxon>Magnoliopsida</taxon>
        <taxon>eudicotyledons</taxon>
        <taxon>Gunneridae</taxon>
        <taxon>Pentapetalae</taxon>
        <taxon>asterids</taxon>
        <taxon>lamiids</taxon>
        <taxon>Lamiales</taxon>
        <taxon>Orobanchaceae</taxon>
        <taxon>Pedicularideae</taxon>
        <taxon>Castillejinae</taxon>
        <taxon>Castilleja</taxon>
    </lineage>
</organism>
<evidence type="ECO:0000256" key="2">
    <source>
        <dbReference type="ARBA" id="ARBA00022473"/>
    </source>
</evidence>
<comment type="caution">
    <text evidence="7">The sequence shown here is derived from an EMBL/GenBank/DDBJ whole genome shotgun (WGS) entry which is preliminary data.</text>
</comment>
<dbReference type="AlphaFoldDB" id="A0ABD3C387"/>
<reference evidence="8" key="1">
    <citation type="journal article" date="2024" name="IScience">
        <title>Strigolactones Initiate the Formation of Haustorium-like Structures in Castilleja.</title>
        <authorList>
            <person name="Buerger M."/>
            <person name="Peterson D."/>
            <person name="Chory J."/>
        </authorList>
    </citation>
    <scope>NUCLEOTIDE SEQUENCE [LARGE SCALE GENOMIC DNA]</scope>
</reference>
<evidence type="ECO:0000256" key="5">
    <source>
        <dbReference type="ARBA" id="ARBA00023089"/>
    </source>
</evidence>
<dbReference type="GO" id="GO:0009908">
    <property type="term" value="P:flower development"/>
    <property type="evidence" value="ECO:0007669"/>
    <property type="project" value="UniProtKB-KW"/>
</dbReference>
<keyword evidence="8" id="KW-1185">Reference proteome</keyword>
<evidence type="ECO:0000313" key="7">
    <source>
        <dbReference type="EMBL" id="KAL3624012.1"/>
    </source>
</evidence>
<gene>
    <name evidence="7" type="ORF">CASFOL_032828</name>
</gene>
<evidence type="ECO:0000313" key="8">
    <source>
        <dbReference type="Proteomes" id="UP001632038"/>
    </source>
</evidence>
<keyword evidence="2" id="KW-0217">Developmental protein</keyword>
<feature type="coiled-coil region" evidence="6">
    <location>
        <begin position="90"/>
        <end position="124"/>
    </location>
</feature>
<evidence type="ECO:0000256" key="3">
    <source>
        <dbReference type="ARBA" id="ARBA00022782"/>
    </source>
</evidence>
<sequence length="202" mass="23479">MDSRHPIRRTTDLHLMEERIAAQRREIQNLLHDNQLLAATHVTLKQDVAAAQDDLRRLSATASSVKADRDIQVREIYERALKSETEARSIDGLHTELGRVRADINELRAERKALSEKLNDIHGEISRAQMQLRQLPELKSEIESTQRDIQRGKAAIEYERKMHLTNFELNEALDKHVVLVAREAKILRAQLENESRFDFVRY</sequence>
<dbReference type="EMBL" id="JAVIJP010000054">
    <property type="protein sequence ID" value="KAL3624012.1"/>
    <property type="molecule type" value="Genomic_DNA"/>
</dbReference>
<protein>
    <submittedName>
        <fullName evidence="7">Uncharacterized protein</fullName>
    </submittedName>
</protein>
<evidence type="ECO:0000256" key="1">
    <source>
        <dbReference type="ARBA" id="ARBA00005405"/>
    </source>
</evidence>
<keyword evidence="5" id="KW-0287">Flowering</keyword>
<dbReference type="Gene3D" id="1.10.287.1490">
    <property type="match status" value="1"/>
</dbReference>
<evidence type="ECO:0000256" key="6">
    <source>
        <dbReference type="SAM" id="Coils"/>
    </source>
</evidence>
<keyword evidence="3" id="KW-0221">Differentiation</keyword>
<evidence type="ECO:0000256" key="4">
    <source>
        <dbReference type="ARBA" id="ARBA00023054"/>
    </source>
</evidence>
<dbReference type="Proteomes" id="UP001632038">
    <property type="component" value="Unassembled WGS sequence"/>
</dbReference>
<dbReference type="PANTHER" id="PTHR33405">
    <property type="entry name" value="PROTEIN FLX-LIKE 2"/>
    <property type="match status" value="1"/>
</dbReference>
<accession>A0ABD3C387</accession>
<feature type="coiled-coil region" evidence="6">
    <location>
        <begin position="13"/>
        <end position="61"/>
    </location>
</feature>